<keyword evidence="1" id="KW-0175">Coiled coil</keyword>
<evidence type="ECO:0000313" key="3">
    <source>
        <dbReference type="EMBL" id="MFH4979208.1"/>
    </source>
</evidence>
<sequence length="364" mass="41977">MHMLPSLNSSDDTSSPTALIGLNTRNVLMNRYPPGNSESTRQLLLRMRVCEERNTRLNFENHALKDDKHKLEKKLTDLDDKLLELQKEHAVQIEALKKELRETIREQERSKFDTLIKVLLPDTEQKKPKVYESPYKLPPEPEHLPKIDEATETDDVTSEAAKDFDAQEHPRRLADPLEVAECVQLREEKLKLENALFTLETKQKLMQFKIDKYMLLETKKKTLENRLLSLNDINTELINENECLKQQIAEAKRPAKPDQTVEDSSEASANKVCLEGSQSEKASELMASSRRVKELEARLSSESSRYELLEKQFNELRNKHDLLMQQSGHLSQQNGESTTGVLMKKIDELKARLAKYVGLCIRNE</sequence>
<feature type="coiled-coil region" evidence="1">
    <location>
        <begin position="54"/>
        <end position="110"/>
    </location>
</feature>
<feature type="coiled-coil region" evidence="1">
    <location>
        <begin position="182"/>
        <end position="247"/>
    </location>
</feature>
<protein>
    <submittedName>
        <fullName evidence="3">Uncharacterized protein</fullName>
    </submittedName>
</protein>
<evidence type="ECO:0000256" key="2">
    <source>
        <dbReference type="SAM" id="MobiDB-lite"/>
    </source>
</evidence>
<comment type="caution">
    <text evidence="3">The sequence shown here is derived from an EMBL/GenBank/DDBJ whole genome shotgun (WGS) entry which is preliminary data.</text>
</comment>
<dbReference type="Proteomes" id="UP001608902">
    <property type="component" value="Unassembled WGS sequence"/>
</dbReference>
<evidence type="ECO:0000313" key="4">
    <source>
        <dbReference type="Proteomes" id="UP001608902"/>
    </source>
</evidence>
<organism evidence="3 4">
    <name type="scientific">Gnathostoma spinigerum</name>
    <dbReference type="NCBI Taxonomy" id="75299"/>
    <lineage>
        <taxon>Eukaryota</taxon>
        <taxon>Metazoa</taxon>
        <taxon>Ecdysozoa</taxon>
        <taxon>Nematoda</taxon>
        <taxon>Chromadorea</taxon>
        <taxon>Rhabditida</taxon>
        <taxon>Spirurina</taxon>
        <taxon>Gnathostomatomorpha</taxon>
        <taxon>Gnathostomatoidea</taxon>
        <taxon>Gnathostomatidae</taxon>
        <taxon>Gnathostoma</taxon>
    </lineage>
</organism>
<feature type="coiled-coil region" evidence="1">
    <location>
        <begin position="292"/>
        <end position="326"/>
    </location>
</feature>
<feature type="region of interest" description="Disordered" evidence="2">
    <location>
        <begin position="251"/>
        <end position="273"/>
    </location>
</feature>
<dbReference type="EMBL" id="JBGFUD010003956">
    <property type="protein sequence ID" value="MFH4979208.1"/>
    <property type="molecule type" value="Genomic_DNA"/>
</dbReference>
<name>A0ABD6EGU9_9BILA</name>
<keyword evidence="4" id="KW-1185">Reference proteome</keyword>
<evidence type="ECO:0000256" key="1">
    <source>
        <dbReference type="SAM" id="Coils"/>
    </source>
</evidence>
<gene>
    <name evidence="3" type="ORF">AB6A40_005917</name>
</gene>
<dbReference type="AlphaFoldDB" id="A0ABD6EGU9"/>
<reference evidence="3 4" key="1">
    <citation type="submission" date="2024-08" db="EMBL/GenBank/DDBJ databases">
        <title>Gnathostoma spinigerum genome.</title>
        <authorList>
            <person name="Gonzalez-Bertolin B."/>
            <person name="Monzon S."/>
            <person name="Zaballos A."/>
            <person name="Jimenez P."/>
            <person name="Dekumyoy P."/>
            <person name="Varona S."/>
            <person name="Cuesta I."/>
            <person name="Sumanam S."/>
            <person name="Adisakwattana P."/>
            <person name="Gasser R.B."/>
            <person name="Hernandez-Gonzalez A."/>
            <person name="Young N.D."/>
            <person name="Perteguer M.J."/>
        </authorList>
    </citation>
    <scope>NUCLEOTIDE SEQUENCE [LARGE SCALE GENOMIC DNA]</scope>
    <source>
        <strain evidence="3">AL3</strain>
        <tissue evidence="3">Liver</tissue>
    </source>
</reference>
<accession>A0ABD6EGU9</accession>
<proteinExistence type="predicted"/>